<feature type="transmembrane region" description="Helical" evidence="11">
    <location>
        <begin position="669"/>
        <end position="690"/>
    </location>
</feature>
<organism evidence="13 14">
    <name type="scientific">Chryseobacterium koreense CCUG 49689</name>
    <dbReference type="NCBI Taxonomy" id="1304281"/>
    <lineage>
        <taxon>Bacteria</taxon>
        <taxon>Pseudomonadati</taxon>
        <taxon>Bacteroidota</taxon>
        <taxon>Flavobacteriia</taxon>
        <taxon>Flavobacteriales</taxon>
        <taxon>Weeksellaceae</taxon>
        <taxon>Chryseobacterium group</taxon>
        <taxon>Chryseobacterium</taxon>
    </lineage>
</organism>
<dbReference type="GO" id="GO:0046873">
    <property type="term" value="F:metal ion transmembrane transporter activity"/>
    <property type="evidence" value="ECO:0007669"/>
    <property type="project" value="UniProtKB-ARBA"/>
</dbReference>
<protein>
    <submittedName>
        <fullName evidence="13">ATPase</fullName>
    </submittedName>
</protein>
<dbReference type="SUPFAM" id="SSF81660">
    <property type="entry name" value="Metal cation-transporting ATPase, ATP-binding domain N"/>
    <property type="match status" value="1"/>
</dbReference>
<evidence type="ECO:0000256" key="3">
    <source>
        <dbReference type="ARBA" id="ARBA00022475"/>
    </source>
</evidence>
<dbReference type="InterPro" id="IPR006068">
    <property type="entry name" value="ATPase_P-typ_cation-transptr_C"/>
</dbReference>
<dbReference type="GO" id="GO:0019829">
    <property type="term" value="F:ATPase-coupled monoatomic cation transmembrane transporter activity"/>
    <property type="evidence" value="ECO:0007669"/>
    <property type="project" value="UniProtKB-ARBA"/>
</dbReference>
<feature type="transmembrane region" description="Helical" evidence="11">
    <location>
        <begin position="737"/>
        <end position="765"/>
    </location>
</feature>
<dbReference type="GO" id="GO:0005886">
    <property type="term" value="C:plasma membrane"/>
    <property type="evidence" value="ECO:0007669"/>
    <property type="project" value="UniProtKB-SubCell"/>
</dbReference>
<feature type="transmembrane region" description="Helical" evidence="11">
    <location>
        <begin position="59"/>
        <end position="92"/>
    </location>
</feature>
<keyword evidence="3" id="KW-1003">Cell membrane</keyword>
<keyword evidence="6" id="KW-0547">Nucleotide-binding</keyword>
<dbReference type="InterPro" id="IPR044492">
    <property type="entry name" value="P_typ_ATPase_HD_dom"/>
</dbReference>
<dbReference type="PANTHER" id="PTHR42861">
    <property type="entry name" value="CALCIUM-TRANSPORTING ATPASE"/>
    <property type="match status" value="1"/>
</dbReference>
<evidence type="ECO:0000256" key="11">
    <source>
        <dbReference type="SAM" id="Phobius"/>
    </source>
</evidence>
<dbReference type="SUPFAM" id="SSF81653">
    <property type="entry name" value="Calcium ATPase, transduction domain A"/>
    <property type="match status" value="1"/>
</dbReference>
<dbReference type="GO" id="GO:0016887">
    <property type="term" value="F:ATP hydrolysis activity"/>
    <property type="evidence" value="ECO:0007669"/>
    <property type="project" value="InterPro"/>
</dbReference>
<dbReference type="InterPro" id="IPR023298">
    <property type="entry name" value="ATPase_P-typ_TM_dom_sf"/>
</dbReference>
<dbReference type="NCBIfam" id="TIGR01494">
    <property type="entry name" value="ATPase_P-type"/>
    <property type="match status" value="2"/>
</dbReference>
<feature type="transmembrane region" description="Helical" evidence="11">
    <location>
        <begin position="246"/>
        <end position="265"/>
    </location>
</feature>
<dbReference type="FunFam" id="2.70.150.10:FF:000016">
    <property type="entry name" value="Calcium-transporting P-type ATPase putative"/>
    <property type="match status" value="1"/>
</dbReference>
<comment type="caution">
    <text evidence="13">The sequence shown here is derived from an EMBL/GenBank/DDBJ whole genome shotgun (WGS) entry which is preliminary data.</text>
</comment>
<comment type="similarity">
    <text evidence="2">Belongs to the cation transport ATPase (P-type) (TC 3.A.3) family. Type IIA subfamily.</text>
</comment>
<dbReference type="PROSITE" id="PS00154">
    <property type="entry name" value="ATPASE_E1_E2"/>
    <property type="match status" value="1"/>
</dbReference>
<dbReference type="PRINTS" id="PR00119">
    <property type="entry name" value="CATATPASE"/>
</dbReference>
<keyword evidence="10 11" id="KW-0472">Membrane</keyword>
<dbReference type="InterPro" id="IPR001757">
    <property type="entry name" value="P_typ_ATPase"/>
</dbReference>
<dbReference type="GO" id="GO:0046872">
    <property type="term" value="F:metal ion binding"/>
    <property type="evidence" value="ECO:0007669"/>
    <property type="project" value="UniProtKB-KW"/>
</dbReference>
<dbReference type="SUPFAM" id="SSF56784">
    <property type="entry name" value="HAD-like"/>
    <property type="match status" value="1"/>
</dbReference>
<dbReference type="GO" id="GO:0140352">
    <property type="term" value="P:export from cell"/>
    <property type="evidence" value="ECO:0007669"/>
    <property type="project" value="UniProtKB-ARBA"/>
</dbReference>
<dbReference type="Pfam" id="PF13246">
    <property type="entry name" value="Cation_ATPase"/>
    <property type="match status" value="1"/>
</dbReference>
<dbReference type="Pfam" id="PF00122">
    <property type="entry name" value="E1-E2_ATPase"/>
    <property type="match status" value="1"/>
</dbReference>
<dbReference type="InterPro" id="IPR023299">
    <property type="entry name" value="ATPase_P-typ_cyto_dom_N"/>
</dbReference>
<dbReference type="InterPro" id="IPR018303">
    <property type="entry name" value="ATPase_P-typ_P_site"/>
</dbReference>
<evidence type="ECO:0000256" key="2">
    <source>
        <dbReference type="ARBA" id="ARBA00005675"/>
    </source>
</evidence>
<evidence type="ECO:0000259" key="12">
    <source>
        <dbReference type="SMART" id="SM00831"/>
    </source>
</evidence>
<dbReference type="PRINTS" id="PR00120">
    <property type="entry name" value="HATPASE"/>
</dbReference>
<evidence type="ECO:0000256" key="5">
    <source>
        <dbReference type="ARBA" id="ARBA00022723"/>
    </source>
</evidence>
<keyword evidence="9 11" id="KW-1133">Transmembrane helix</keyword>
<feature type="transmembrane region" description="Helical" evidence="11">
    <location>
        <begin position="271"/>
        <end position="295"/>
    </location>
</feature>
<dbReference type="EMBL" id="LFNG01000002">
    <property type="protein sequence ID" value="KMQ72394.1"/>
    <property type="molecule type" value="Genomic_DNA"/>
</dbReference>
<feature type="transmembrane region" description="Helical" evidence="11">
    <location>
        <begin position="785"/>
        <end position="804"/>
    </location>
</feature>
<comment type="subcellular location">
    <subcellularLocation>
        <location evidence="1">Cell membrane</location>
        <topology evidence="1">Multi-pass membrane protein</topology>
    </subcellularLocation>
</comment>
<evidence type="ECO:0000256" key="6">
    <source>
        <dbReference type="ARBA" id="ARBA00022741"/>
    </source>
</evidence>
<dbReference type="InterPro" id="IPR008250">
    <property type="entry name" value="ATPase_P-typ_transduc_dom_A_sf"/>
</dbReference>
<evidence type="ECO:0000256" key="8">
    <source>
        <dbReference type="ARBA" id="ARBA00022967"/>
    </source>
</evidence>
<dbReference type="SFLD" id="SFLDS00003">
    <property type="entry name" value="Haloacid_Dehalogenase"/>
    <property type="match status" value="1"/>
</dbReference>
<feature type="transmembrane region" description="Helical" evidence="11">
    <location>
        <begin position="853"/>
        <end position="872"/>
    </location>
</feature>
<feature type="transmembrane region" description="Helical" evidence="11">
    <location>
        <begin position="816"/>
        <end position="841"/>
    </location>
</feature>
<keyword evidence="7" id="KW-0067">ATP-binding</keyword>
<name>A0A0J7J2V7_9FLAO</name>
<feature type="transmembrane region" description="Helical" evidence="11">
    <location>
        <begin position="696"/>
        <end position="716"/>
    </location>
</feature>
<dbReference type="SFLD" id="SFLDG00002">
    <property type="entry name" value="C1.7:_P-type_atpase_like"/>
    <property type="match status" value="1"/>
</dbReference>
<evidence type="ECO:0000256" key="9">
    <source>
        <dbReference type="ARBA" id="ARBA00022989"/>
    </source>
</evidence>
<evidence type="ECO:0000256" key="1">
    <source>
        <dbReference type="ARBA" id="ARBA00004651"/>
    </source>
</evidence>
<dbReference type="PATRIC" id="fig|1304281.5.peg.260"/>
<evidence type="ECO:0000313" key="14">
    <source>
        <dbReference type="Proteomes" id="UP000035900"/>
    </source>
</evidence>
<evidence type="ECO:0000256" key="7">
    <source>
        <dbReference type="ARBA" id="ARBA00022840"/>
    </source>
</evidence>
<dbReference type="InterPro" id="IPR059000">
    <property type="entry name" value="ATPase_P-type_domA"/>
</dbReference>
<evidence type="ECO:0000256" key="4">
    <source>
        <dbReference type="ARBA" id="ARBA00022692"/>
    </source>
</evidence>
<dbReference type="GO" id="GO:0098662">
    <property type="term" value="P:inorganic cation transmembrane transport"/>
    <property type="evidence" value="ECO:0007669"/>
    <property type="project" value="UniProtKB-ARBA"/>
</dbReference>
<dbReference type="AlphaFoldDB" id="A0A0J7J2V7"/>
<dbReference type="GO" id="GO:0015662">
    <property type="term" value="F:P-type ion transporter activity"/>
    <property type="evidence" value="ECO:0007669"/>
    <property type="project" value="UniProtKB-ARBA"/>
</dbReference>
<dbReference type="Proteomes" id="UP000035900">
    <property type="component" value="Unassembled WGS sequence"/>
</dbReference>
<dbReference type="SUPFAM" id="SSF81665">
    <property type="entry name" value="Calcium ATPase, transmembrane domain M"/>
    <property type="match status" value="1"/>
</dbReference>
<keyword evidence="14" id="KW-1185">Reference proteome</keyword>
<dbReference type="OrthoDB" id="1521937at2"/>
<evidence type="ECO:0000313" key="13">
    <source>
        <dbReference type="EMBL" id="KMQ72394.1"/>
    </source>
</evidence>
<dbReference type="RefSeq" id="WP_048498298.1">
    <property type="nucleotide sequence ID" value="NZ_LFNG01000002.1"/>
</dbReference>
<accession>A0A0J7J2V7</accession>
<gene>
    <name evidence="13" type="ORF">ACM44_01230</name>
</gene>
<feature type="domain" description="Cation-transporting P-type ATPase N-terminal" evidence="12">
    <location>
        <begin position="2"/>
        <end position="76"/>
    </location>
</feature>
<dbReference type="SFLD" id="SFLDF00027">
    <property type="entry name" value="p-type_atpase"/>
    <property type="match status" value="1"/>
</dbReference>
<dbReference type="InterPro" id="IPR036412">
    <property type="entry name" value="HAD-like_sf"/>
</dbReference>
<dbReference type="Gene3D" id="3.40.1110.10">
    <property type="entry name" value="Calcium-transporting ATPase, cytoplasmic domain N"/>
    <property type="match status" value="1"/>
</dbReference>
<proteinExistence type="inferred from homology"/>
<keyword evidence="8" id="KW-1278">Translocase</keyword>
<keyword evidence="4 11" id="KW-0812">Transmembrane</keyword>
<dbReference type="InterPro" id="IPR004014">
    <property type="entry name" value="ATPase_P-typ_cation-transptr_N"/>
</dbReference>
<dbReference type="SMART" id="SM00831">
    <property type="entry name" value="Cation_ATPase_N"/>
    <property type="match status" value="1"/>
</dbReference>
<dbReference type="Gene3D" id="2.70.150.10">
    <property type="entry name" value="Calcium-transporting ATPase, cytoplasmic transduction domain A"/>
    <property type="match status" value="1"/>
</dbReference>
<dbReference type="FunFam" id="3.40.50.1000:FF:000028">
    <property type="entry name" value="Calcium-transporting P-type ATPase, putative"/>
    <property type="match status" value="1"/>
</dbReference>
<dbReference type="Pfam" id="PF00689">
    <property type="entry name" value="Cation_ATPase_C"/>
    <property type="match status" value="1"/>
</dbReference>
<dbReference type="InterPro" id="IPR023214">
    <property type="entry name" value="HAD_sf"/>
</dbReference>
<keyword evidence="5" id="KW-0479">Metal-binding</keyword>
<dbReference type="GO" id="GO:0005524">
    <property type="term" value="F:ATP binding"/>
    <property type="evidence" value="ECO:0007669"/>
    <property type="project" value="UniProtKB-KW"/>
</dbReference>
<reference evidence="13 14" key="1">
    <citation type="journal article" date="2004" name="Int. J. Syst. Evol. Microbiol.">
        <title>Kaistella koreensis gen. nov., sp. nov., a novel member of the Chryseobacterium-Bergeyella-Riemerella branch.</title>
        <authorList>
            <person name="Kim M.K."/>
            <person name="Im W.T."/>
            <person name="Shin Y.K."/>
            <person name="Lim J.H."/>
            <person name="Kim S.H."/>
            <person name="Lee B.C."/>
            <person name="Park M.Y."/>
            <person name="Lee K.Y."/>
            <person name="Lee S.T."/>
        </authorList>
    </citation>
    <scope>NUCLEOTIDE SEQUENCE [LARGE SCALE GENOMIC DNA]</scope>
    <source>
        <strain evidence="13 14">CCUG 49689</strain>
    </source>
</reference>
<dbReference type="Pfam" id="PF00690">
    <property type="entry name" value="Cation_ATPase_N"/>
    <property type="match status" value="1"/>
</dbReference>
<dbReference type="STRING" id="1304281.ACM44_01230"/>
<dbReference type="Gene3D" id="3.40.50.1000">
    <property type="entry name" value="HAD superfamily/HAD-like"/>
    <property type="match status" value="1"/>
</dbReference>
<evidence type="ECO:0000256" key="10">
    <source>
        <dbReference type="ARBA" id="ARBA00023136"/>
    </source>
</evidence>
<dbReference type="Gene3D" id="1.20.1110.10">
    <property type="entry name" value="Calcium-transporting ATPase, transmembrane domain"/>
    <property type="match status" value="1"/>
</dbReference>
<sequence length="881" mass="95412">MDFLTKNIDQTAAELKTDLSQGLSDVEAQERLKRNGPNRLKKAPKKTVLFLFLEQLKDWLIYVLFAAVLITIYLGAFMDAAIITVVILINAFLGVYQQRKAENAVEALQKISSPKSYVRRGGKLKEINSGQLVVGDVVVLETGRMVGADLRLVESVNLQIEEAALTGESEPSEKDAALIIKETNAPLGDRKNLAFMSTTVTAGRGTGIVTATGMETEIGKIAGIIQSEPDEKTPLGQRLDQLGKTLGLAAVAVCVLLFVLSWFQGRDIAEMFLISVSLAVASIPEGLAAIVAVVLSVGVTMMSKNNAIIKELPAVETLGSVNIICTDKTGTLTQNKMTVDKFWTFDGLFQFGNEADLGETAQLFVKGMILASDATLEKGESTGDPTEIALLKMCDDLNIDRAQLARETVRVAENAFDSARKMMSVLIKNGNELSVFAKGALGNILEKSTKILKDGTAIPLSDMLRSEIRKVAEEMSDEALRTLALAYREVATVPSRTEMEQDLILVGVAGMIDSPRDEAKPAIEKARKAGITTLMITGDHAHTAFAIGKELGIAVSENEVITGKELDEIGEDQLMESIGNYRIFARVSPEHKVKIIRALKGGGNIVSMTGDGVNDAPSLNAADIGVAMGITGTDVAKSAADMILTDDNFSTIVKAVEHGRNIYQNIRKAVIFLLSCNLGEVISMVVALLIGWPAPLLATQLLWINLITDSLPAIALGMDPGDSDVMNERPRPSQESFFSHGGTLQVVLGGLLIGAITVFGYWYGFYEFGFSPMDQDIPDEVLKNARTLAFLILVFAQLFYSLALRHRTKSLFTIGIFSNPYLIGALVLGVVLQLLVLFVPFLQDAFQLHFPDAKGWLTACGLGLVPLVFSEVHKLFKRILR</sequence>